<evidence type="ECO:0000313" key="9">
    <source>
        <dbReference type="EMBL" id="KAJ5589897.1"/>
    </source>
</evidence>
<keyword evidence="10" id="KW-1185">Reference proteome</keyword>
<dbReference type="GO" id="GO:0022857">
    <property type="term" value="F:transmembrane transporter activity"/>
    <property type="evidence" value="ECO:0007669"/>
    <property type="project" value="InterPro"/>
</dbReference>
<dbReference type="InterPro" id="IPR036259">
    <property type="entry name" value="MFS_trans_sf"/>
</dbReference>
<evidence type="ECO:0000256" key="3">
    <source>
        <dbReference type="ARBA" id="ARBA00022692"/>
    </source>
</evidence>
<evidence type="ECO:0000259" key="8">
    <source>
        <dbReference type="PROSITE" id="PS50850"/>
    </source>
</evidence>
<feature type="transmembrane region" description="Helical" evidence="7">
    <location>
        <begin position="244"/>
        <end position="273"/>
    </location>
</feature>
<keyword evidence="4 7" id="KW-1133">Transmembrane helix</keyword>
<feature type="region of interest" description="Disordered" evidence="6">
    <location>
        <begin position="55"/>
        <end position="75"/>
    </location>
</feature>
<dbReference type="InterPro" id="IPR005829">
    <property type="entry name" value="Sugar_transporter_CS"/>
</dbReference>
<organism evidence="9 10">
    <name type="scientific">Penicillium hetheringtonii</name>
    <dbReference type="NCBI Taxonomy" id="911720"/>
    <lineage>
        <taxon>Eukaryota</taxon>
        <taxon>Fungi</taxon>
        <taxon>Dikarya</taxon>
        <taxon>Ascomycota</taxon>
        <taxon>Pezizomycotina</taxon>
        <taxon>Eurotiomycetes</taxon>
        <taxon>Eurotiomycetidae</taxon>
        <taxon>Eurotiales</taxon>
        <taxon>Aspergillaceae</taxon>
        <taxon>Penicillium</taxon>
    </lineage>
</organism>
<feature type="transmembrane region" description="Helical" evidence="7">
    <location>
        <begin position="313"/>
        <end position="338"/>
    </location>
</feature>
<dbReference type="SUPFAM" id="SSF103473">
    <property type="entry name" value="MFS general substrate transporter"/>
    <property type="match status" value="1"/>
</dbReference>
<evidence type="ECO:0000256" key="5">
    <source>
        <dbReference type="ARBA" id="ARBA00023136"/>
    </source>
</evidence>
<evidence type="ECO:0000256" key="7">
    <source>
        <dbReference type="SAM" id="Phobius"/>
    </source>
</evidence>
<feature type="transmembrane region" description="Helical" evidence="7">
    <location>
        <begin position="408"/>
        <end position="425"/>
    </location>
</feature>
<dbReference type="FunFam" id="1.20.1250.20:FF:000011">
    <property type="entry name" value="MFS multidrug transporter, putative"/>
    <property type="match status" value="1"/>
</dbReference>
<comment type="subcellular location">
    <subcellularLocation>
        <location evidence="1">Membrane</location>
        <topology evidence="1">Multi-pass membrane protein</topology>
    </subcellularLocation>
</comment>
<proteinExistence type="inferred from homology"/>
<feature type="transmembrane region" description="Helical" evidence="7">
    <location>
        <begin position="89"/>
        <end position="111"/>
    </location>
</feature>
<accession>A0AAD6DNY2</accession>
<dbReference type="PANTHER" id="PTHR23502:SF68">
    <property type="entry name" value="MULTIDRUG TRANSPORTER, PUTATIVE (AFU_ORTHOLOGUE AFUA_3G01120)-RELATED"/>
    <property type="match status" value="1"/>
</dbReference>
<evidence type="ECO:0000256" key="6">
    <source>
        <dbReference type="SAM" id="MobiDB-lite"/>
    </source>
</evidence>
<evidence type="ECO:0000313" key="10">
    <source>
        <dbReference type="Proteomes" id="UP001216150"/>
    </source>
</evidence>
<dbReference type="PROSITE" id="PS50850">
    <property type="entry name" value="MFS"/>
    <property type="match status" value="1"/>
</dbReference>
<dbReference type="CDD" id="cd17323">
    <property type="entry name" value="MFS_Tpo1_MDR_like"/>
    <property type="match status" value="1"/>
</dbReference>
<feature type="transmembrane region" description="Helical" evidence="7">
    <location>
        <begin position="358"/>
        <end position="378"/>
    </location>
</feature>
<dbReference type="Pfam" id="PF07690">
    <property type="entry name" value="MFS_1"/>
    <property type="match status" value="1"/>
</dbReference>
<dbReference type="PROSITE" id="PS00216">
    <property type="entry name" value="SUGAR_TRANSPORT_1"/>
    <property type="match status" value="1"/>
</dbReference>
<dbReference type="Gene3D" id="1.20.1250.20">
    <property type="entry name" value="MFS general substrate transporter like domains"/>
    <property type="match status" value="1"/>
</dbReference>
<dbReference type="EMBL" id="JAQJAC010000003">
    <property type="protein sequence ID" value="KAJ5589897.1"/>
    <property type="molecule type" value="Genomic_DNA"/>
</dbReference>
<dbReference type="InterPro" id="IPR011701">
    <property type="entry name" value="MFS"/>
</dbReference>
<comment type="caution">
    <text evidence="9">The sequence shown here is derived from an EMBL/GenBank/DDBJ whole genome shotgun (WGS) entry which is preliminary data.</text>
</comment>
<reference evidence="9 10" key="1">
    <citation type="journal article" date="2023" name="IMA Fungus">
        <title>Comparative genomic study of the Penicillium genus elucidates a diverse pangenome and 15 lateral gene transfer events.</title>
        <authorList>
            <person name="Petersen C."/>
            <person name="Sorensen T."/>
            <person name="Nielsen M.R."/>
            <person name="Sondergaard T.E."/>
            <person name="Sorensen J.L."/>
            <person name="Fitzpatrick D.A."/>
            <person name="Frisvad J.C."/>
            <person name="Nielsen K.L."/>
        </authorList>
    </citation>
    <scope>NUCLEOTIDE SEQUENCE [LARGE SCALE GENOMIC DNA]</scope>
    <source>
        <strain evidence="9 10">IBT 29057</strain>
    </source>
</reference>
<feature type="transmembrane region" description="Helical" evidence="7">
    <location>
        <begin position="437"/>
        <end position="458"/>
    </location>
</feature>
<sequence length="534" mass="58309">MLLTKLEMEGKDARASQEGHQTVPTQYPNDAQNSIRCNSHNTTDVEDNCLAPTDHSEKECLPNPNEVDWDGPDDPKNPRNWPVWRRSMLVAVITFVVFSTSIASSAIAPAIPQIMEEFHSNNDEIATLAVTIELLGTGVGPILMGPMSEVVGRKLIYNCANIGFSAFSLGCALTPSLSGLVIMRFLQGCSASCSLNNAGGTISDLVPIHRRGFAMSLYSTGFLLGPAVGPIAGAYLAAAVGWRWVFWLLLIFNGTMGVICVLTCSETYAPVLLEWKARKLRKETGNPDLFAKGARQVPVSGVLKRAIQRPVKMFLFCPVVTGLAIYNAVVYGFTYLLFSTFSVVFEGQYTFNNGSLGLVYLGLAIGFLVSLSIASYANDKTHQRLSYKNGEAKPEEVNMVIFRYRLESLLYGAIAIPVGLITYGWTCQERVHPAVPIVATGIVGFGVMFTFIPFNVYMIDAYTTYAASGIAAGNMLRSLTAALLPLAGVPMYDKLGYGWGNTLLAFVSLGLGVMFIIFRKYGEYLRKKYTVRLD</sequence>
<gene>
    <name evidence="9" type="ORF">N7450_003869</name>
</gene>
<dbReference type="Proteomes" id="UP001216150">
    <property type="component" value="Unassembled WGS sequence"/>
</dbReference>
<dbReference type="GO" id="GO:0140115">
    <property type="term" value="P:export across plasma membrane"/>
    <property type="evidence" value="ECO:0007669"/>
    <property type="project" value="UniProtKB-ARBA"/>
</dbReference>
<feature type="region of interest" description="Disordered" evidence="6">
    <location>
        <begin position="1"/>
        <end position="32"/>
    </location>
</feature>
<dbReference type="AlphaFoldDB" id="A0AAD6DNY2"/>
<name>A0AAD6DNY2_9EURO</name>
<evidence type="ECO:0000256" key="4">
    <source>
        <dbReference type="ARBA" id="ARBA00022989"/>
    </source>
</evidence>
<dbReference type="InterPro" id="IPR020846">
    <property type="entry name" value="MFS_dom"/>
</dbReference>
<dbReference type="GO" id="GO:0042908">
    <property type="term" value="P:xenobiotic transport"/>
    <property type="evidence" value="ECO:0007669"/>
    <property type="project" value="UniProtKB-ARBA"/>
</dbReference>
<keyword evidence="5 7" id="KW-0472">Membrane</keyword>
<feature type="compositionally biased region" description="Polar residues" evidence="6">
    <location>
        <begin position="18"/>
        <end position="32"/>
    </location>
</feature>
<comment type="similarity">
    <text evidence="2">Belongs to the major facilitator superfamily.</text>
</comment>
<dbReference type="PANTHER" id="PTHR23502">
    <property type="entry name" value="MAJOR FACILITATOR SUPERFAMILY"/>
    <property type="match status" value="1"/>
</dbReference>
<feature type="domain" description="Major facilitator superfamily (MFS) profile" evidence="8">
    <location>
        <begin position="89"/>
        <end position="525"/>
    </location>
</feature>
<dbReference type="GO" id="GO:0016020">
    <property type="term" value="C:membrane"/>
    <property type="evidence" value="ECO:0007669"/>
    <property type="project" value="UniProtKB-SubCell"/>
</dbReference>
<evidence type="ECO:0000256" key="2">
    <source>
        <dbReference type="ARBA" id="ARBA00008335"/>
    </source>
</evidence>
<feature type="transmembrane region" description="Helical" evidence="7">
    <location>
        <begin position="465"/>
        <end position="487"/>
    </location>
</feature>
<feature type="compositionally biased region" description="Basic and acidic residues" evidence="6">
    <location>
        <begin position="1"/>
        <end position="17"/>
    </location>
</feature>
<keyword evidence="3 7" id="KW-0812">Transmembrane</keyword>
<feature type="transmembrane region" description="Helical" evidence="7">
    <location>
        <begin position="217"/>
        <end position="238"/>
    </location>
</feature>
<evidence type="ECO:0000256" key="1">
    <source>
        <dbReference type="ARBA" id="ARBA00004141"/>
    </source>
</evidence>
<protein>
    <recommendedName>
        <fullName evidence="8">Major facilitator superfamily (MFS) profile domain-containing protein</fullName>
    </recommendedName>
</protein>
<feature type="transmembrane region" description="Helical" evidence="7">
    <location>
        <begin position="499"/>
        <end position="518"/>
    </location>
</feature>